<dbReference type="InterPro" id="IPR015421">
    <property type="entry name" value="PyrdxlP-dep_Trfase_major"/>
</dbReference>
<dbReference type="Gene3D" id="3.40.640.10">
    <property type="entry name" value="Type I PLP-dependent aspartate aminotransferase-like (Major domain)"/>
    <property type="match status" value="1"/>
</dbReference>
<dbReference type="EMBL" id="LAZR01021124">
    <property type="protein sequence ID" value="KKL86409.1"/>
    <property type="molecule type" value="Genomic_DNA"/>
</dbReference>
<evidence type="ECO:0000313" key="2">
    <source>
        <dbReference type="EMBL" id="KKL86409.1"/>
    </source>
</evidence>
<accession>A0A0F9FJ31</accession>
<evidence type="ECO:0000259" key="1">
    <source>
        <dbReference type="Pfam" id="PF00155"/>
    </source>
</evidence>
<dbReference type="AlphaFoldDB" id="A0A0F9FJ31"/>
<sequence>MSILDELNKMKEIFELAREKDIYLLSDEIYARMIYEDSDTKFSSPSKYDCYKY</sequence>
<dbReference type="Pfam" id="PF00155">
    <property type="entry name" value="Aminotran_1_2"/>
    <property type="match status" value="1"/>
</dbReference>
<dbReference type="GO" id="GO:0030170">
    <property type="term" value="F:pyridoxal phosphate binding"/>
    <property type="evidence" value="ECO:0007669"/>
    <property type="project" value="InterPro"/>
</dbReference>
<protein>
    <recommendedName>
        <fullName evidence="1">Aminotransferase class I/classII large domain-containing protein</fullName>
    </recommendedName>
</protein>
<proteinExistence type="predicted"/>
<comment type="caution">
    <text evidence="2">The sequence shown here is derived from an EMBL/GenBank/DDBJ whole genome shotgun (WGS) entry which is preliminary data.</text>
</comment>
<dbReference type="InterPro" id="IPR015424">
    <property type="entry name" value="PyrdxlP-dep_Trfase"/>
</dbReference>
<organism evidence="2">
    <name type="scientific">marine sediment metagenome</name>
    <dbReference type="NCBI Taxonomy" id="412755"/>
    <lineage>
        <taxon>unclassified sequences</taxon>
        <taxon>metagenomes</taxon>
        <taxon>ecological metagenomes</taxon>
    </lineage>
</organism>
<dbReference type="SUPFAM" id="SSF53383">
    <property type="entry name" value="PLP-dependent transferases"/>
    <property type="match status" value="1"/>
</dbReference>
<gene>
    <name evidence="2" type="ORF">LCGC14_1945000</name>
</gene>
<name>A0A0F9FJ31_9ZZZZ</name>
<dbReference type="InterPro" id="IPR004839">
    <property type="entry name" value="Aminotransferase_I/II_large"/>
</dbReference>
<reference evidence="2" key="1">
    <citation type="journal article" date="2015" name="Nature">
        <title>Complex archaea that bridge the gap between prokaryotes and eukaryotes.</title>
        <authorList>
            <person name="Spang A."/>
            <person name="Saw J.H."/>
            <person name="Jorgensen S.L."/>
            <person name="Zaremba-Niedzwiedzka K."/>
            <person name="Martijn J."/>
            <person name="Lind A.E."/>
            <person name="van Eijk R."/>
            <person name="Schleper C."/>
            <person name="Guy L."/>
            <person name="Ettema T.J."/>
        </authorList>
    </citation>
    <scope>NUCLEOTIDE SEQUENCE</scope>
</reference>
<feature type="domain" description="Aminotransferase class I/classII large" evidence="1">
    <location>
        <begin position="7"/>
        <end position="39"/>
    </location>
</feature>